<dbReference type="SMART" id="SM00191">
    <property type="entry name" value="Int_alpha"/>
    <property type="match status" value="9"/>
</dbReference>
<evidence type="ECO:0000256" key="4">
    <source>
        <dbReference type="SAM" id="Phobius"/>
    </source>
</evidence>
<keyword evidence="1" id="KW-0732">Signal</keyword>
<dbReference type="Proteomes" id="UP000663877">
    <property type="component" value="Unassembled WGS sequence"/>
</dbReference>
<name>A0A813RPH5_9BILA</name>
<reference evidence="5" key="1">
    <citation type="submission" date="2021-02" db="EMBL/GenBank/DDBJ databases">
        <authorList>
            <person name="Nowell W R."/>
        </authorList>
    </citation>
    <scope>NUCLEOTIDE SEQUENCE</scope>
</reference>
<organism evidence="5 8">
    <name type="scientific">Adineta steineri</name>
    <dbReference type="NCBI Taxonomy" id="433720"/>
    <lineage>
        <taxon>Eukaryota</taxon>
        <taxon>Metazoa</taxon>
        <taxon>Spiralia</taxon>
        <taxon>Gnathifera</taxon>
        <taxon>Rotifera</taxon>
        <taxon>Eurotatoria</taxon>
        <taxon>Bdelloidea</taxon>
        <taxon>Adinetida</taxon>
        <taxon>Adinetidae</taxon>
        <taxon>Adineta</taxon>
    </lineage>
</organism>
<dbReference type="EMBL" id="CAJNOM010000102">
    <property type="protein sequence ID" value="CAF1051236.1"/>
    <property type="molecule type" value="Genomic_DNA"/>
</dbReference>
<evidence type="ECO:0000313" key="6">
    <source>
        <dbReference type="EMBL" id="CAF1051236.1"/>
    </source>
</evidence>
<dbReference type="Gene3D" id="2.130.10.130">
    <property type="entry name" value="Integrin alpha, N-terminal"/>
    <property type="match status" value="4"/>
</dbReference>
<sequence>MTSMDIEMLPLEHQNNQISSGINPRRTSYSIQDQHPVETIPNVLPKTVTTPSKKLNDQSNFKKIVFILRHHLYQPNSKTLVFMFAMFTCISMMISILTVYFSSPKPLGKTCTFILKSEAPSLIVSDSHPHAIAVADFNNDHLPDIVVPNSGTSSLGIFLRQDNTTFRDQITYSTGFNSLPYAVCVGDFNHDQQIDIAVANYGANNIGIFLGTGNGTFMPQITFSTGSSRPLWIAVGDMNNDKQIDLVVANYGTNDIGILFGDGLGNFATPKTFSTGYDSVPYSLVVSDLNNDNKLDIIVANHGTNNVGIYLGHGNGTFEAQFIISTEFKSQPHSVVVDDLNNDTYMDIVIACSGLNTIDVLLGFGNGSFTIPYKYSTNNNSFPLSLVLGDFDNDTKLDIAVANYDNKSVGIFFGYGNGFFRDQMIFFSVSSNFNPYAIAAGDFNGDNQLDIAVVNYDYNYVDIVLTYRNYTFLSQNTYSTGIRSAPGSVAIADFNNDKKLDIVVANFGTNNIGIFLDYGNDNFSTQITYSTGNYSRPYSVTTGDFNNDKQLDIVVANSGTSNIGIFLGYSNGTFSSQTTYSTGSNSTPSDVVGGDFNNDGQLDIAVVNYYGFNIGIFLGYGNGTFSSQQTYPTGYGSTPQSIAIGDFNNDSRLDIAVVNSYSPNMGIFLGYGNGTFADQIIYLVPSGTNPYDIAIGNVNNDDHQDIIVTVDSSNTILIFFGYGNGTFVKGNTYSTGSGSHPLSIAIGDVNNDNQLDIVVANCLTDNVVVFIGEGGGAFPVQRTYSTGDHSCPNAVALADINDDNILDIVVADTGTNMMGVFLGSSYMNGILEDTYSTGSSPHPHGLALGDFNHDGQLDIVIANYDLSNVGVLLSYTNGTFPLQIVFSTGDLSFPTSVVVDDLNNDNELDLIVANSATENVGILFGYGNGSFTNLSMYSTGVGSIPQAVTIGDFNNDKKLDIAVIDSGTDRVVTLIKYDTGGFQKQITLSTGTGSTPRAVVVADLNNDGWLDFVSGNSGSGNVGVFLGLGNDTFSNQTTYSTGFGSLPIAITIVDLNNDSYLDIVVANFWGNNIGIFLGYGDGTFTNQTIFNTDYNSGPCGVIVADFNNDSRLDIAVSLQFTGGMGVFLGHGNGNFFDVVIYLIDSIASPASVATGDFNNDNQLDIVVSNYDLGSISIFYGNGDGTFSNLTNYMTGSNSQPTRAVVSDLNNDAILDIAVTNSGTDNIGVFFGNMNHSFHNQITFSTGIGSAPNALVVEDFNNDNQLDIAFVSFGTNYLGVLLQCINGTFFDPLTYSTGENSQPIFLAVGDFNKDKRLDVVVANSNIDNIGMFYGYVNEDFLKAPAYSTGSSSQVTSIAVGDFNNDIRLDVVITNNATNNVKVIFGSGYGTFIDDITYSTGNASQPCSVSVADLNNDNRLDFVVANSGINTISIFLSNGTGTLSNQITYSSGVSSQPSSVVILDFNNDTRLDIAVASYGTSNIGVYFGYGNGTFMNQQIFSSGFNSHPFALAVGDIDNNNLTDIIATNNGYGNIDILMKTC</sequence>
<keyword evidence="4" id="KW-0472">Membrane</keyword>
<dbReference type="Gene3D" id="2.30.30.100">
    <property type="match status" value="9"/>
</dbReference>
<accession>A0A813RPH5</accession>
<comment type="caution">
    <text evidence="5">The sequence shown here is derived from an EMBL/GenBank/DDBJ whole genome shotgun (WGS) entry which is preliminary data.</text>
</comment>
<proteinExistence type="predicted"/>
<evidence type="ECO:0000256" key="3">
    <source>
        <dbReference type="ARBA" id="ARBA00023180"/>
    </source>
</evidence>
<dbReference type="InterPro" id="IPR028994">
    <property type="entry name" value="Integrin_alpha_N"/>
</dbReference>
<evidence type="ECO:0000313" key="5">
    <source>
        <dbReference type="EMBL" id="CAF0785527.1"/>
    </source>
</evidence>
<gene>
    <name evidence="5" type="ORF">BJG266_LOCUS4383</name>
    <name evidence="6" type="ORF">QVE165_LOCUS17626</name>
</gene>
<evidence type="ECO:0000256" key="1">
    <source>
        <dbReference type="ARBA" id="ARBA00022729"/>
    </source>
</evidence>
<feature type="transmembrane region" description="Helical" evidence="4">
    <location>
        <begin position="79"/>
        <end position="101"/>
    </location>
</feature>
<dbReference type="SUPFAM" id="SSF69318">
    <property type="entry name" value="Integrin alpha N-terminal domain"/>
    <property type="match status" value="5"/>
</dbReference>
<evidence type="ECO:0000313" key="7">
    <source>
        <dbReference type="Proteomes" id="UP000663832"/>
    </source>
</evidence>
<keyword evidence="4" id="KW-1133">Transmembrane helix</keyword>
<dbReference type="EMBL" id="CAJNOI010000010">
    <property type="protein sequence ID" value="CAF0785527.1"/>
    <property type="molecule type" value="Genomic_DNA"/>
</dbReference>
<keyword evidence="7" id="KW-1185">Reference proteome</keyword>
<dbReference type="Gene3D" id="2.40.128.340">
    <property type="match status" value="1"/>
</dbReference>
<evidence type="ECO:0000313" key="8">
    <source>
        <dbReference type="Proteomes" id="UP000663877"/>
    </source>
</evidence>
<keyword evidence="2" id="KW-0677">Repeat</keyword>
<dbReference type="InterPro" id="IPR013517">
    <property type="entry name" value="FG-GAP"/>
</dbReference>
<dbReference type="Proteomes" id="UP000663832">
    <property type="component" value="Unassembled WGS sequence"/>
</dbReference>
<evidence type="ECO:0000256" key="2">
    <source>
        <dbReference type="ARBA" id="ARBA00022737"/>
    </source>
</evidence>
<dbReference type="OrthoDB" id="10022113at2759"/>
<dbReference type="Pfam" id="PF13517">
    <property type="entry name" value="FG-GAP_3"/>
    <property type="match status" value="11"/>
</dbReference>
<dbReference type="PANTHER" id="PTHR46580">
    <property type="entry name" value="SENSOR KINASE-RELATED"/>
    <property type="match status" value="1"/>
</dbReference>
<protein>
    <submittedName>
        <fullName evidence="5">Uncharacterized protein</fullName>
    </submittedName>
</protein>
<keyword evidence="4" id="KW-0812">Transmembrane</keyword>
<dbReference type="InterPro" id="IPR013519">
    <property type="entry name" value="Int_alpha_beta-p"/>
</dbReference>
<keyword evidence="3" id="KW-0325">Glycoprotein</keyword>